<evidence type="ECO:0000313" key="2">
    <source>
        <dbReference type="EMBL" id="GGW58281.1"/>
    </source>
</evidence>
<evidence type="ECO:0000313" key="3">
    <source>
        <dbReference type="Proteomes" id="UP000620224"/>
    </source>
</evidence>
<keyword evidence="1" id="KW-1133">Transmembrane helix</keyword>
<name>A0A918JAD4_9ACTN</name>
<comment type="caution">
    <text evidence="2">The sequence shown here is derived from an EMBL/GenBank/DDBJ whole genome shotgun (WGS) entry which is preliminary data.</text>
</comment>
<dbReference type="Proteomes" id="UP000620224">
    <property type="component" value="Unassembled WGS sequence"/>
</dbReference>
<reference evidence="2" key="1">
    <citation type="journal article" date="2014" name="Int. J. Syst. Evol. Microbiol.">
        <title>Complete genome sequence of Corynebacterium casei LMG S-19264T (=DSM 44701T), isolated from a smear-ripened cheese.</title>
        <authorList>
            <consortium name="US DOE Joint Genome Institute (JGI-PGF)"/>
            <person name="Walter F."/>
            <person name="Albersmeier A."/>
            <person name="Kalinowski J."/>
            <person name="Ruckert C."/>
        </authorList>
    </citation>
    <scope>NUCLEOTIDE SEQUENCE</scope>
    <source>
        <strain evidence="2">JCM 4490</strain>
    </source>
</reference>
<dbReference type="EMBL" id="BMUE01000008">
    <property type="protein sequence ID" value="GGW58281.1"/>
    <property type="molecule type" value="Genomic_DNA"/>
</dbReference>
<proteinExistence type="predicted"/>
<feature type="transmembrane region" description="Helical" evidence="1">
    <location>
        <begin position="73"/>
        <end position="95"/>
    </location>
</feature>
<protein>
    <submittedName>
        <fullName evidence="2">Uncharacterized protein</fullName>
    </submittedName>
</protein>
<keyword evidence="3" id="KW-1185">Reference proteome</keyword>
<feature type="transmembrane region" description="Helical" evidence="1">
    <location>
        <begin position="39"/>
        <end position="61"/>
    </location>
</feature>
<keyword evidence="1" id="KW-0472">Membrane</keyword>
<dbReference type="RefSeq" id="WP_229816142.1">
    <property type="nucleotide sequence ID" value="NZ_BMUE01000008.1"/>
</dbReference>
<reference evidence="2" key="2">
    <citation type="submission" date="2020-09" db="EMBL/GenBank/DDBJ databases">
        <authorList>
            <person name="Sun Q."/>
            <person name="Ohkuma M."/>
        </authorList>
    </citation>
    <scope>NUCLEOTIDE SEQUENCE</scope>
    <source>
        <strain evidence="2">JCM 4490</strain>
    </source>
</reference>
<gene>
    <name evidence="2" type="ORF">GCM10010503_39150</name>
</gene>
<organism evidence="2 3">
    <name type="scientific">Streptomyces lucensis JCM 4490</name>
    <dbReference type="NCBI Taxonomy" id="1306176"/>
    <lineage>
        <taxon>Bacteria</taxon>
        <taxon>Bacillati</taxon>
        <taxon>Actinomycetota</taxon>
        <taxon>Actinomycetes</taxon>
        <taxon>Kitasatosporales</taxon>
        <taxon>Streptomycetaceae</taxon>
        <taxon>Streptomyces</taxon>
    </lineage>
</organism>
<accession>A0A918JAD4</accession>
<keyword evidence="1" id="KW-0812">Transmembrane</keyword>
<sequence>MLLAVFLGFGWKATKDADMMVALHPLSLLERDRRAAHTLVVGFPLLAALLMAGLLVVGFAVRGPSAFAGVPWSELGSTLAGLLALGLYSGVLVAFRHTASPALSITCWYLALRHGTPRDLMAFLANAHQQRAVLRRVGAVYQFRHLDLQRHLADRRPD</sequence>
<evidence type="ECO:0000256" key="1">
    <source>
        <dbReference type="SAM" id="Phobius"/>
    </source>
</evidence>
<dbReference type="AlphaFoldDB" id="A0A918JAD4"/>